<dbReference type="EMBL" id="SPUK01000009">
    <property type="protein sequence ID" value="TQV94872.1"/>
    <property type="molecule type" value="Genomic_DNA"/>
</dbReference>
<sequence>MHIIANVVAAGSLASLASAAVVGFVSPEEGRVFVRQWPTEKPSDPTGACHFNCGYASQGSGKEGYCTDANWQQLRKDCETCVKVSGQEYIKGIYWAKIDAAYQKCPAVKTPEQQPESSPSSRETKSVSEPAPATQASQPASAATSAVVDAPKEPAPKEPAAKDPVSKEPTSKEPAPSAKPDHSSSAVVQQPTASTTKAAGAAQATNGPSATASPTAPLVQVGAGSAQKPAILAVGAIAVLTASLF</sequence>
<feature type="region of interest" description="Disordered" evidence="1">
    <location>
        <begin position="109"/>
        <end position="216"/>
    </location>
</feature>
<evidence type="ECO:0000256" key="1">
    <source>
        <dbReference type="SAM" id="MobiDB-lite"/>
    </source>
</evidence>
<proteinExistence type="predicted"/>
<accession>A0A545VYF2</accession>
<dbReference type="Proteomes" id="UP000315783">
    <property type="component" value="Unassembled WGS sequence"/>
</dbReference>
<reference evidence="3 4" key="1">
    <citation type="journal article" date="2019" name="Appl. Microbiol. Biotechnol.">
        <title>Genome sequence of Isaria javanica and comparative genome analysis insights into family S53 peptidase evolution in fungal entomopathogens.</title>
        <authorList>
            <person name="Lin R."/>
            <person name="Zhang X."/>
            <person name="Xin B."/>
            <person name="Zou M."/>
            <person name="Gao Y."/>
            <person name="Qin F."/>
            <person name="Hu Q."/>
            <person name="Xie B."/>
            <person name="Cheng X."/>
        </authorList>
    </citation>
    <scope>NUCLEOTIDE SEQUENCE [LARGE SCALE GENOMIC DNA]</scope>
    <source>
        <strain evidence="3 4">IJ1G</strain>
    </source>
</reference>
<feature type="chain" id="PRO_5021918696" evidence="2">
    <location>
        <begin position="20"/>
        <end position="245"/>
    </location>
</feature>
<dbReference type="AlphaFoldDB" id="A0A545VYF2"/>
<gene>
    <name evidence="3" type="ORF">IF1G_06883</name>
</gene>
<organism evidence="3 4">
    <name type="scientific">Cordyceps javanica</name>
    <dbReference type="NCBI Taxonomy" id="43265"/>
    <lineage>
        <taxon>Eukaryota</taxon>
        <taxon>Fungi</taxon>
        <taxon>Dikarya</taxon>
        <taxon>Ascomycota</taxon>
        <taxon>Pezizomycotina</taxon>
        <taxon>Sordariomycetes</taxon>
        <taxon>Hypocreomycetidae</taxon>
        <taxon>Hypocreales</taxon>
        <taxon>Cordycipitaceae</taxon>
        <taxon>Cordyceps</taxon>
    </lineage>
</organism>
<feature type="compositionally biased region" description="Basic and acidic residues" evidence="1">
    <location>
        <begin position="150"/>
        <end position="171"/>
    </location>
</feature>
<evidence type="ECO:0000313" key="4">
    <source>
        <dbReference type="Proteomes" id="UP000315783"/>
    </source>
</evidence>
<dbReference type="STRING" id="43265.A0A545VYF2"/>
<feature type="signal peptide" evidence="2">
    <location>
        <begin position="1"/>
        <end position="19"/>
    </location>
</feature>
<name>A0A545VYF2_9HYPO</name>
<keyword evidence="4" id="KW-1185">Reference proteome</keyword>
<keyword evidence="2" id="KW-0732">Signal</keyword>
<evidence type="ECO:0000256" key="2">
    <source>
        <dbReference type="SAM" id="SignalP"/>
    </source>
</evidence>
<feature type="compositionally biased region" description="Low complexity" evidence="1">
    <location>
        <begin position="111"/>
        <end position="121"/>
    </location>
</feature>
<feature type="compositionally biased region" description="Low complexity" evidence="1">
    <location>
        <begin position="191"/>
        <end position="210"/>
    </location>
</feature>
<protein>
    <submittedName>
        <fullName evidence="3">Uncharacterized protein</fullName>
    </submittedName>
</protein>
<evidence type="ECO:0000313" key="3">
    <source>
        <dbReference type="EMBL" id="TQV94872.1"/>
    </source>
</evidence>
<feature type="compositionally biased region" description="Low complexity" evidence="1">
    <location>
        <begin position="130"/>
        <end position="146"/>
    </location>
</feature>
<comment type="caution">
    <text evidence="3">The sequence shown here is derived from an EMBL/GenBank/DDBJ whole genome shotgun (WGS) entry which is preliminary data.</text>
</comment>